<name>A0A0R9NM30_BORT9</name>
<dbReference type="EMBL" id="HM008710">
    <property type="protein sequence ID" value="ALC78603.1"/>
    <property type="molecule type" value="Genomic_DNA"/>
</dbReference>
<reference evidence="1" key="2">
    <citation type="journal article" date="2013" name="J. Bacteriol.">
        <title>Large linear plasmids of Borrelia species that cause relapsing fever.</title>
        <authorList>
            <person name="Miller S.C."/>
            <person name="Porcella S.F."/>
            <person name="Raffel S.J."/>
            <person name="Schwan T.G."/>
            <person name="Barbour A.G."/>
        </authorList>
    </citation>
    <scope>NUCLEOTIDE SEQUENCE</scope>
    <source>
        <strain evidence="1">91E135</strain>
        <plasmid evidence="1">lp150</plasmid>
    </source>
</reference>
<reference evidence="1" key="3">
    <citation type="submission" date="2015-06" db="EMBL/GenBank/DDBJ databases">
        <authorList>
            <person name="Hoefler B.C."/>
            <person name="Straight P.D."/>
        </authorList>
    </citation>
    <scope>NUCLEOTIDE SEQUENCE</scope>
    <source>
        <strain evidence="1">91E135</strain>
        <plasmid evidence="1">lp150</plasmid>
    </source>
</reference>
<evidence type="ECO:0000313" key="1">
    <source>
        <dbReference type="EMBL" id="ALC78603.1"/>
    </source>
</evidence>
<accession>A0A0R9NM30</accession>
<organism evidence="1">
    <name type="scientific">Borrelia turicatae (strain 91E135)</name>
    <dbReference type="NCBI Taxonomy" id="314724"/>
    <lineage>
        <taxon>Bacteria</taxon>
        <taxon>Pseudomonadati</taxon>
        <taxon>Spirochaetota</taxon>
        <taxon>Spirochaetia</taxon>
        <taxon>Spirochaetales</taxon>
        <taxon>Borreliaceae</taxon>
        <taxon>Borrelia</taxon>
    </lineage>
</organism>
<gene>
    <name evidence="1" type="ORF">BTA114a</name>
</gene>
<geneLocation type="plasmid" evidence="1">
    <name>lp150</name>
</geneLocation>
<dbReference type="AlphaFoldDB" id="A0A0R9NM30"/>
<reference evidence="1" key="1">
    <citation type="submission" date="2012-01" db="EMBL/GenBank/DDBJ databases">
        <authorList>
            <person name="Wikstroem N."/>
        </authorList>
    </citation>
    <scope>NUCLEOTIDE SEQUENCE</scope>
    <source>
        <strain evidence="1">91E135</strain>
        <plasmid evidence="1">lp150</plasmid>
    </source>
</reference>
<protein>
    <submittedName>
        <fullName evidence="1">Uncharacterized protein</fullName>
    </submittedName>
</protein>
<sequence>MYLNIFKFNLKKEILNGKDKMFQFITNINLAIIAIYKL</sequence>
<proteinExistence type="predicted"/>
<keyword evidence="1" id="KW-0614">Plasmid</keyword>